<reference evidence="2" key="1">
    <citation type="submission" date="2011-08" db="EMBL/GenBank/DDBJ databases">
        <authorList>
            <person name="Rombauts S."/>
        </authorList>
    </citation>
    <scope>NUCLEOTIDE SEQUENCE</scope>
    <source>
        <strain evidence="2">London</strain>
    </source>
</reference>
<sequence>MVVMVTWNQRNLGRLLHPSRSNSERIVNATQVKKREINEKYPNN</sequence>
<reference evidence="1" key="2">
    <citation type="submission" date="2015-06" db="UniProtKB">
        <authorList>
            <consortium name="EnsemblMetazoa"/>
        </authorList>
    </citation>
    <scope>IDENTIFICATION</scope>
</reference>
<evidence type="ECO:0000313" key="1">
    <source>
        <dbReference type="EnsemblMetazoa" id="tetur29g00900.1"/>
    </source>
</evidence>
<protein>
    <submittedName>
        <fullName evidence="1">Uncharacterized protein</fullName>
    </submittedName>
</protein>
<dbReference type="EnsemblMetazoa" id="tetur29g00900.1">
    <property type="protein sequence ID" value="tetur29g00900.1"/>
    <property type="gene ID" value="tetur29g00900"/>
</dbReference>
<name>T1L021_TETUR</name>
<proteinExistence type="predicted"/>
<keyword evidence="2" id="KW-1185">Reference proteome</keyword>
<dbReference type="HOGENOM" id="CLU_3225234_0_0_1"/>
<dbReference type="Proteomes" id="UP000015104">
    <property type="component" value="Unassembled WGS sequence"/>
</dbReference>
<evidence type="ECO:0000313" key="2">
    <source>
        <dbReference type="Proteomes" id="UP000015104"/>
    </source>
</evidence>
<dbReference type="EMBL" id="CAEY01000761">
    <property type="status" value="NOT_ANNOTATED_CDS"/>
    <property type="molecule type" value="Genomic_DNA"/>
</dbReference>
<accession>T1L021</accession>
<dbReference type="AlphaFoldDB" id="T1L021"/>
<organism evidence="1 2">
    <name type="scientific">Tetranychus urticae</name>
    <name type="common">Two-spotted spider mite</name>
    <dbReference type="NCBI Taxonomy" id="32264"/>
    <lineage>
        <taxon>Eukaryota</taxon>
        <taxon>Metazoa</taxon>
        <taxon>Ecdysozoa</taxon>
        <taxon>Arthropoda</taxon>
        <taxon>Chelicerata</taxon>
        <taxon>Arachnida</taxon>
        <taxon>Acari</taxon>
        <taxon>Acariformes</taxon>
        <taxon>Trombidiformes</taxon>
        <taxon>Prostigmata</taxon>
        <taxon>Eleutherengona</taxon>
        <taxon>Raphignathae</taxon>
        <taxon>Tetranychoidea</taxon>
        <taxon>Tetranychidae</taxon>
        <taxon>Tetranychus</taxon>
    </lineage>
</organism>